<dbReference type="eggNOG" id="COG1887">
    <property type="taxonomic scope" value="Bacteria"/>
</dbReference>
<evidence type="ECO:0000313" key="2">
    <source>
        <dbReference type="Proteomes" id="UP000000442"/>
    </source>
</evidence>
<dbReference type="KEGG" id="dat:HRM2_18200"/>
<dbReference type="OrthoDB" id="8437129at2"/>
<accession>C0QBR0</accession>
<dbReference type="Proteomes" id="UP000000442">
    <property type="component" value="Chromosome"/>
</dbReference>
<sequence>MKKKSVGFLFLGPISHIYHSISIAFHLSNYPDFDVTLFVSSELNLKLVNTISKSYKYHQCEIEYLYPSILHKALRLFKKRAHPRVRNVLQNNKNKLINFDALVLTDRHFINGGRKKPFYFLTGHGAGDRARGFTDTMKKFDFIFVSGKEKWQRMAKLNYISEERGCIIGYPKFEIVSLKKKNGTLFKNNNPIVLYNPHFNKNETSWYLWGEQILNFFLNNKNYNLIFAPHLILFSKETEPIDTKYYHSKNIHIDINSHALVDMTYTIAADIYLGDVSSQVYEFVGYKKRPCIFLNPHHAEWQDNSSFRMWKMGDVIDTMDNFEQALLKSETTHPLFYHIQKELIENTFSTTEQSAGKRGADAIVAFFEKNRTDCRSALCDNSLAR</sequence>
<dbReference type="AlphaFoldDB" id="C0QBR0"/>
<reference evidence="1 2" key="1">
    <citation type="journal article" date="2009" name="Environ. Microbiol.">
        <title>Genome sequence of Desulfobacterium autotrophicum HRM2, a marine sulfate reducer oxidizing organic carbon completely to carbon dioxide.</title>
        <authorList>
            <person name="Strittmatter A.W."/>
            <person name="Liesegang H."/>
            <person name="Rabus R."/>
            <person name="Decker I."/>
            <person name="Amann J."/>
            <person name="Andres S."/>
            <person name="Henne A."/>
            <person name="Fricke W.F."/>
            <person name="Martinez-Arias R."/>
            <person name="Bartels D."/>
            <person name="Goesmann A."/>
            <person name="Krause L."/>
            <person name="Puehler A."/>
            <person name="Klenk H.P."/>
            <person name="Richter M."/>
            <person name="Schuler M."/>
            <person name="Gloeckner F.O."/>
            <person name="Meyerdierks A."/>
            <person name="Gottschalk G."/>
            <person name="Amann R."/>
        </authorList>
    </citation>
    <scope>NUCLEOTIDE SEQUENCE [LARGE SCALE GENOMIC DNA]</scope>
    <source>
        <strain evidence="2">ATCC 43914 / DSM 3382 / HRM2</strain>
    </source>
</reference>
<keyword evidence="2" id="KW-1185">Reference proteome</keyword>
<evidence type="ECO:0000313" key="1">
    <source>
        <dbReference type="EMBL" id="ACN14922.1"/>
    </source>
</evidence>
<organism evidence="1 2">
    <name type="scientific">Desulforapulum autotrophicum (strain ATCC 43914 / DSM 3382 / VKM B-1955 / HRM2)</name>
    <name type="common">Desulfobacterium autotrophicum</name>
    <dbReference type="NCBI Taxonomy" id="177437"/>
    <lineage>
        <taxon>Bacteria</taxon>
        <taxon>Pseudomonadati</taxon>
        <taxon>Thermodesulfobacteriota</taxon>
        <taxon>Desulfobacteria</taxon>
        <taxon>Desulfobacterales</taxon>
        <taxon>Desulfobacteraceae</taxon>
        <taxon>Desulforapulum</taxon>
    </lineage>
</organism>
<protein>
    <submittedName>
        <fullName evidence="1">TarF (CDP-glycerol glycerophosphotransferase family protein)</fullName>
    </submittedName>
</protein>
<dbReference type="HOGENOM" id="CLU_062404_0_0_7"/>
<name>C0QBR0_DESAH</name>
<gene>
    <name evidence="1" type="ordered locus">HRM2_18200</name>
</gene>
<dbReference type="EMBL" id="CP001087">
    <property type="protein sequence ID" value="ACN14922.1"/>
    <property type="molecule type" value="Genomic_DNA"/>
</dbReference>
<dbReference type="STRING" id="177437.HRM2_18200"/>
<dbReference type="RefSeq" id="WP_015903708.1">
    <property type="nucleotide sequence ID" value="NC_012108.1"/>
</dbReference>
<proteinExistence type="predicted"/>